<accession>A0ABS6S0V6</accession>
<evidence type="ECO:0000313" key="1">
    <source>
        <dbReference type="EMBL" id="MBV6342024.1"/>
    </source>
</evidence>
<organism evidence="1 2">
    <name type="scientific">Candidatus Magnetobacterium casense</name>
    <dbReference type="NCBI Taxonomy" id="1455061"/>
    <lineage>
        <taxon>Bacteria</taxon>
        <taxon>Pseudomonadati</taxon>
        <taxon>Nitrospirota</taxon>
        <taxon>Thermodesulfovibrionia</taxon>
        <taxon>Thermodesulfovibrionales</taxon>
        <taxon>Candidatus Magnetobacteriaceae</taxon>
        <taxon>Candidatus Magnetobacterium</taxon>
    </lineage>
</organism>
<reference evidence="1 2" key="1">
    <citation type="journal article" date="2020" name="J Geophys Res Biogeosci">
        <title>Magnetotaxis as an Adaptation to Enable Bacterial Shuttling of Microbial Sulfur and Sulfur Cycling Across Aquatic Oxic#Anoxic Interfaces.</title>
        <authorList>
            <person name="Li J."/>
            <person name="Liu P."/>
            <person name="Wang J."/>
            <person name="Roberts A.P."/>
            <person name="Pan Y."/>
        </authorList>
    </citation>
    <scope>NUCLEOTIDE SEQUENCE [LARGE SCALE GENOMIC DNA]</scope>
    <source>
        <strain evidence="1 2">MYR-1_YQ</strain>
    </source>
</reference>
<proteinExistence type="predicted"/>
<name>A0ABS6S0V6_9BACT</name>
<dbReference type="EMBL" id="JABXWD010000184">
    <property type="protein sequence ID" value="MBV6342024.1"/>
    <property type="molecule type" value="Genomic_DNA"/>
</dbReference>
<keyword evidence="2" id="KW-1185">Reference proteome</keyword>
<comment type="caution">
    <text evidence="1">The sequence shown here is derived from an EMBL/GenBank/DDBJ whole genome shotgun (WGS) entry which is preliminary data.</text>
</comment>
<sequence length="72" mass="8312">MKRIDAVEVRGWEGICQKLGVKDKRTARRILVRHGVLAYDGRTPVLNVDVYRMMSMLRHSSTDTEQVVADPW</sequence>
<dbReference type="Proteomes" id="UP001196980">
    <property type="component" value="Unassembled WGS sequence"/>
</dbReference>
<gene>
    <name evidence="1" type="ORF">HWQ67_10545</name>
</gene>
<evidence type="ECO:0008006" key="3">
    <source>
        <dbReference type="Google" id="ProtNLM"/>
    </source>
</evidence>
<evidence type="ECO:0000313" key="2">
    <source>
        <dbReference type="Proteomes" id="UP001196980"/>
    </source>
</evidence>
<dbReference type="RefSeq" id="WP_218252653.1">
    <property type="nucleotide sequence ID" value="NZ_JABXWD010000184.1"/>
</dbReference>
<protein>
    <recommendedName>
        <fullName evidence="3">DUF4224 domain-containing protein</fullName>
    </recommendedName>
</protein>